<proteinExistence type="inferred from homology"/>
<dbReference type="Pfam" id="PF00572">
    <property type="entry name" value="Ribosomal_L13"/>
    <property type="match status" value="1"/>
</dbReference>
<dbReference type="InterPro" id="IPR005823">
    <property type="entry name" value="Ribosomal_uL13_bac-type"/>
</dbReference>
<evidence type="ECO:0000313" key="6">
    <source>
        <dbReference type="Proteomes" id="UP000034591"/>
    </source>
</evidence>
<keyword evidence="3 4" id="KW-0687">Ribonucleoprotein</keyword>
<evidence type="ECO:0000256" key="2">
    <source>
        <dbReference type="ARBA" id="ARBA00022980"/>
    </source>
</evidence>
<keyword evidence="2 4" id="KW-0689">Ribosomal protein</keyword>
<dbReference type="EMBL" id="LBTI01000019">
    <property type="protein sequence ID" value="KKQ37404.1"/>
    <property type="molecule type" value="Genomic_DNA"/>
</dbReference>
<protein>
    <recommendedName>
        <fullName evidence="4">Large ribosomal subunit protein uL13</fullName>
    </recommendedName>
</protein>
<dbReference type="Proteomes" id="UP000034591">
    <property type="component" value="Unassembled WGS sequence"/>
</dbReference>
<dbReference type="PANTHER" id="PTHR11545">
    <property type="entry name" value="RIBOSOMAL PROTEIN L13"/>
    <property type="match status" value="1"/>
</dbReference>
<reference evidence="5 6" key="1">
    <citation type="journal article" date="2015" name="Nature">
        <title>rRNA introns, odd ribosomes, and small enigmatic genomes across a large radiation of phyla.</title>
        <authorList>
            <person name="Brown C.T."/>
            <person name="Hug L.A."/>
            <person name="Thomas B.C."/>
            <person name="Sharon I."/>
            <person name="Castelle C.J."/>
            <person name="Singh A."/>
            <person name="Wilkins M.J."/>
            <person name="Williams K.H."/>
            <person name="Banfield J.F."/>
        </authorList>
    </citation>
    <scope>NUCLEOTIDE SEQUENCE [LARGE SCALE GENOMIC DNA]</scope>
</reference>
<comment type="caution">
    <text evidence="5">The sequence shown here is derived from an EMBL/GenBank/DDBJ whole genome shotgun (WGS) entry which is preliminary data.</text>
</comment>
<dbReference type="HAMAP" id="MF_01366">
    <property type="entry name" value="Ribosomal_uL13"/>
    <property type="match status" value="1"/>
</dbReference>
<accession>A0A0G0JKY5</accession>
<evidence type="ECO:0000256" key="1">
    <source>
        <dbReference type="ARBA" id="ARBA00006227"/>
    </source>
</evidence>
<dbReference type="NCBIfam" id="TIGR01066">
    <property type="entry name" value="rplM_bact"/>
    <property type="match status" value="1"/>
</dbReference>
<evidence type="ECO:0000256" key="3">
    <source>
        <dbReference type="ARBA" id="ARBA00023274"/>
    </source>
</evidence>
<sequence length="143" mass="16384">MHKTYQPKAGEVKRNWHLIDASESVLGRFSTQIVKLLMGKVKASYSSHMDSGDYVVVINAKKLELSGKKEFQKVYRSHSGYPGGFKETKIAKLLKESPEKVILHSVSGMLPDNRLKSARLRRLKIFTDEKHPYGDKFRREFSS</sequence>
<dbReference type="SUPFAM" id="SSF52161">
    <property type="entry name" value="Ribosomal protein L13"/>
    <property type="match status" value="1"/>
</dbReference>
<dbReference type="PIRSF" id="PIRSF002181">
    <property type="entry name" value="Ribosomal_L13"/>
    <property type="match status" value="1"/>
</dbReference>
<dbReference type="CDD" id="cd00392">
    <property type="entry name" value="Ribosomal_L13"/>
    <property type="match status" value="1"/>
</dbReference>
<dbReference type="GO" id="GO:0003729">
    <property type="term" value="F:mRNA binding"/>
    <property type="evidence" value="ECO:0007669"/>
    <property type="project" value="TreeGrafter"/>
</dbReference>
<dbReference type="STRING" id="1618545.US53_C0019G0032"/>
<dbReference type="GO" id="GO:0006412">
    <property type="term" value="P:translation"/>
    <property type="evidence" value="ECO:0007669"/>
    <property type="project" value="UniProtKB-UniRule"/>
</dbReference>
<evidence type="ECO:0000313" key="5">
    <source>
        <dbReference type="EMBL" id="KKQ37404.1"/>
    </source>
</evidence>
<dbReference type="GO" id="GO:0003735">
    <property type="term" value="F:structural constituent of ribosome"/>
    <property type="evidence" value="ECO:0007669"/>
    <property type="project" value="InterPro"/>
</dbReference>
<name>A0A0G0JKY5_9BACT</name>
<dbReference type="GO" id="GO:1990904">
    <property type="term" value="C:ribonucleoprotein complex"/>
    <property type="evidence" value="ECO:0007669"/>
    <property type="project" value="UniProtKB-KW"/>
</dbReference>
<dbReference type="PATRIC" id="fig|1618545.3.peg.318"/>
<dbReference type="GO" id="GO:0005840">
    <property type="term" value="C:ribosome"/>
    <property type="evidence" value="ECO:0007669"/>
    <property type="project" value="UniProtKB-KW"/>
</dbReference>
<dbReference type="PANTHER" id="PTHR11545:SF2">
    <property type="entry name" value="LARGE RIBOSOMAL SUBUNIT PROTEIN UL13M"/>
    <property type="match status" value="1"/>
</dbReference>
<organism evidence="5 6">
    <name type="scientific">Candidatus Woesebacteria bacterium GW2011_GWA1_37_7</name>
    <dbReference type="NCBI Taxonomy" id="1618545"/>
    <lineage>
        <taxon>Bacteria</taxon>
        <taxon>Candidatus Woeseibacteriota</taxon>
    </lineage>
</organism>
<comment type="function">
    <text evidence="4">This protein is one of the early assembly proteins of the 50S ribosomal subunit, although it is not seen to bind rRNA by itself. It is important during the early stages of 50S assembly.</text>
</comment>
<dbReference type="Gene3D" id="3.90.1180.10">
    <property type="entry name" value="Ribosomal protein L13"/>
    <property type="match status" value="1"/>
</dbReference>
<dbReference type="InterPro" id="IPR036899">
    <property type="entry name" value="Ribosomal_uL13_sf"/>
</dbReference>
<comment type="subunit">
    <text evidence="4">Part of the 50S ribosomal subunit.</text>
</comment>
<evidence type="ECO:0000256" key="4">
    <source>
        <dbReference type="HAMAP-Rule" id="MF_01366"/>
    </source>
</evidence>
<gene>
    <name evidence="4" type="primary">rplM</name>
    <name evidence="5" type="ORF">US53_C0019G0032</name>
</gene>
<dbReference type="AlphaFoldDB" id="A0A0G0JKY5"/>
<comment type="similarity">
    <text evidence="1 4">Belongs to the universal ribosomal protein uL13 family.</text>
</comment>
<dbReference type="InterPro" id="IPR005822">
    <property type="entry name" value="Ribosomal_uL13"/>
</dbReference>
<dbReference type="GO" id="GO:0017148">
    <property type="term" value="P:negative regulation of translation"/>
    <property type="evidence" value="ECO:0007669"/>
    <property type="project" value="TreeGrafter"/>
</dbReference>